<dbReference type="GO" id="GO:0034417">
    <property type="term" value="F:bisphosphoglycerate 3-phosphatase activity"/>
    <property type="evidence" value="ECO:0007669"/>
    <property type="project" value="UniProtKB-EC"/>
</dbReference>
<dbReference type="Proteomes" id="UP000002772">
    <property type="component" value="Unassembled WGS sequence"/>
</dbReference>
<dbReference type="EC" id="3.1.3.62" evidence="4"/>
<evidence type="ECO:0000313" key="15">
    <source>
        <dbReference type="EMBL" id="EGN57840.1"/>
    </source>
</evidence>
<dbReference type="PANTHER" id="PTHR20963:SF8">
    <property type="entry name" value="MULTIPLE INOSITOL POLYPHOSPHATE PHOSPHATASE 1"/>
    <property type="match status" value="1"/>
</dbReference>
<feature type="signal peptide" evidence="14">
    <location>
        <begin position="1"/>
        <end position="20"/>
    </location>
</feature>
<dbReference type="OrthoDB" id="9770871at2"/>
<comment type="similarity">
    <text evidence="2">Belongs to the histidine acid phosphatase family. MINPP1 subfamily.</text>
</comment>
<keyword evidence="16" id="KW-1185">Reference proteome</keyword>
<evidence type="ECO:0000256" key="10">
    <source>
        <dbReference type="ARBA" id="ARBA00043668"/>
    </source>
</evidence>
<evidence type="ECO:0000256" key="8">
    <source>
        <dbReference type="ARBA" id="ARBA00023136"/>
    </source>
</evidence>
<sequence length="430" mass="48817">MKKPILLLLGLIMVASGSFAQRARQEIKDNPNLAANNYRAYPAPTAKLTPAPKGYEPFYISHYGRHGSRWQIGKNAFNRPYFTLAHADSLGKLTPRGKEVFALVKAIRQQGLSREGELTQLGAEQHRAIAKRMFERFPQVFAGKTHVDARSTVVIRCILSMQNELLQLAALNPKIIFKSDASYHDMYYMNDEDNSPYAHMISTAAAMDSLKAFDNRHSGAPHMMQTLFNDDEYAKTVNGKALASQLYNTAIALQNTELRHSFKPIWDIFSFDELYNHWLMGTAYWYTKAGPNKLNNGAGMYTQLNLVKNIVETADSCVKLQHPGATLRFAHESDVLPLVCLLNINGYGNPRSSLEQLDDEDWNVYHIFPMACNIQFVFYKDFKSPSKDILVKVLLNENEATLPVKAYKAPYYRWKDVRAYLESLLGKTIK</sequence>
<comment type="subcellular location">
    <subcellularLocation>
        <location evidence="1">Membrane</location>
    </subcellularLocation>
</comment>
<keyword evidence="8" id="KW-0472">Membrane</keyword>
<dbReference type="Gene3D" id="3.40.50.1240">
    <property type="entry name" value="Phosphoglycerate mutase-like"/>
    <property type="match status" value="1"/>
</dbReference>
<evidence type="ECO:0000256" key="11">
    <source>
        <dbReference type="ARBA" id="ARBA00043671"/>
    </source>
</evidence>
<evidence type="ECO:0000256" key="7">
    <source>
        <dbReference type="ARBA" id="ARBA00022801"/>
    </source>
</evidence>
<dbReference type="STRING" id="688246.Premu_2471"/>
<evidence type="ECO:0000256" key="6">
    <source>
        <dbReference type="ARBA" id="ARBA00022729"/>
    </source>
</evidence>
<evidence type="ECO:0000256" key="1">
    <source>
        <dbReference type="ARBA" id="ARBA00004370"/>
    </source>
</evidence>
<comment type="catalytic activity">
    <reaction evidence="13">
        <text>(2R)-2,3-bisphosphoglycerate + H2O = (2R)-2-phosphoglycerate + phosphate</text>
        <dbReference type="Rhea" id="RHEA:27381"/>
        <dbReference type="ChEBI" id="CHEBI:15377"/>
        <dbReference type="ChEBI" id="CHEBI:43474"/>
        <dbReference type="ChEBI" id="CHEBI:58248"/>
        <dbReference type="ChEBI" id="CHEBI:58289"/>
        <dbReference type="EC" id="3.1.3.80"/>
    </reaction>
    <physiologicalReaction direction="left-to-right" evidence="13">
        <dbReference type="Rhea" id="RHEA:27382"/>
    </physiologicalReaction>
</comment>
<protein>
    <recommendedName>
        <fullName evidence="5">Multiple inositol polyphosphate phosphatase 1</fullName>
        <ecNumber evidence="4">3.1.3.62</ecNumber>
        <ecNumber evidence="3">3.1.3.80</ecNumber>
    </recommendedName>
    <alternativeName>
        <fullName evidence="9">2,3-bisphosphoglycerate 3-phosphatase</fullName>
    </alternativeName>
</protein>
<evidence type="ECO:0000256" key="12">
    <source>
        <dbReference type="ARBA" id="ARBA00043691"/>
    </source>
</evidence>
<evidence type="ECO:0000256" key="4">
    <source>
        <dbReference type="ARBA" id="ARBA00013040"/>
    </source>
</evidence>
<dbReference type="InterPro" id="IPR029033">
    <property type="entry name" value="His_PPase_superfam"/>
</dbReference>
<dbReference type="SUPFAM" id="SSF53254">
    <property type="entry name" value="Phosphoglycerate mutase-like"/>
    <property type="match status" value="1"/>
</dbReference>
<dbReference type="AlphaFoldDB" id="F8NAG0"/>
<dbReference type="GO" id="GO:0016020">
    <property type="term" value="C:membrane"/>
    <property type="evidence" value="ECO:0007669"/>
    <property type="project" value="UniProtKB-SubCell"/>
</dbReference>
<organism evidence="15 16">
    <name type="scientific">Hallella multisaccharivorax DSM 17128</name>
    <dbReference type="NCBI Taxonomy" id="688246"/>
    <lineage>
        <taxon>Bacteria</taxon>
        <taxon>Pseudomonadati</taxon>
        <taxon>Bacteroidota</taxon>
        <taxon>Bacteroidia</taxon>
        <taxon>Bacteroidales</taxon>
        <taxon>Prevotellaceae</taxon>
        <taxon>Hallella</taxon>
    </lineage>
</organism>
<dbReference type="InterPro" id="IPR000560">
    <property type="entry name" value="His_Pase_clade-2"/>
</dbReference>
<evidence type="ECO:0000313" key="16">
    <source>
        <dbReference type="Proteomes" id="UP000002772"/>
    </source>
</evidence>
<evidence type="ECO:0000256" key="5">
    <source>
        <dbReference type="ARBA" id="ARBA00018097"/>
    </source>
</evidence>
<gene>
    <name evidence="15" type="ORF">Premu_2471</name>
</gene>
<comment type="catalytic activity">
    <reaction evidence="11">
        <text>1D-myo-inositol 1,2,4,5,6-pentakisphosphate + H2O = 1D-myo-inositol 1,2,5,6-tetrakisphosphate + phosphate</text>
        <dbReference type="Rhea" id="RHEA:77115"/>
        <dbReference type="ChEBI" id="CHEBI:15377"/>
        <dbReference type="ChEBI" id="CHEBI:43474"/>
        <dbReference type="ChEBI" id="CHEBI:57798"/>
        <dbReference type="ChEBI" id="CHEBI:195535"/>
        <dbReference type="EC" id="3.1.3.62"/>
    </reaction>
    <physiologicalReaction direction="left-to-right" evidence="11">
        <dbReference type="Rhea" id="RHEA:77116"/>
    </physiologicalReaction>
</comment>
<dbReference type="RefSeq" id="WP_007575665.1">
    <property type="nucleotide sequence ID" value="NZ_BPTS01000002.1"/>
</dbReference>
<reference evidence="16" key="1">
    <citation type="journal article" date="2011" name="Stand. Genomic Sci.">
        <title>Non-contiguous finished genome sequence of the opportunistic oral pathogen Prevotella multisaccharivorax type strain (PPPA20).</title>
        <authorList>
            <person name="Pati A."/>
            <person name="Gronow S."/>
            <person name="Lu M."/>
            <person name="Lapidus A."/>
            <person name="Nolan M."/>
            <person name="Lucas S."/>
            <person name="Hammon N."/>
            <person name="Deshpande S."/>
            <person name="Cheng J.F."/>
            <person name="Tapia R."/>
            <person name="Han C."/>
            <person name="Goodwin L."/>
            <person name="Pitluck S."/>
            <person name="Liolios K."/>
            <person name="Pagani I."/>
            <person name="Mavromatis K."/>
            <person name="Mikhailova N."/>
            <person name="Huntemann M."/>
            <person name="Chen A."/>
            <person name="Palaniappan K."/>
            <person name="Land M."/>
            <person name="Hauser L."/>
            <person name="Detter J.C."/>
            <person name="Brambilla E.M."/>
            <person name="Rohde M."/>
            <person name="Goker M."/>
            <person name="Woyke T."/>
            <person name="Bristow J."/>
            <person name="Eisen J.A."/>
            <person name="Markowitz V."/>
            <person name="Hugenholtz P."/>
            <person name="Kyrpides N.C."/>
            <person name="Klenk H.P."/>
            <person name="Ivanova N."/>
        </authorList>
    </citation>
    <scope>NUCLEOTIDE SEQUENCE [LARGE SCALE GENOMIC DNA]</scope>
    <source>
        <strain evidence="16">DSM 17128</strain>
    </source>
</reference>
<dbReference type="PANTHER" id="PTHR20963">
    <property type="entry name" value="MULTIPLE INOSITOL POLYPHOSPHATE PHOSPHATASE-RELATED"/>
    <property type="match status" value="1"/>
</dbReference>
<keyword evidence="7" id="KW-0378">Hydrolase</keyword>
<comment type="catalytic activity">
    <reaction evidence="12">
        <text>1D-myo-inositol hexakisphosphate + H2O = 1D-myo-inositol 1,2,4,5,6-pentakisphosphate + phosphate</text>
        <dbReference type="Rhea" id="RHEA:16989"/>
        <dbReference type="ChEBI" id="CHEBI:15377"/>
        <dbReference type="ChEBI" id="CHEBI:43474"/>
        <dbReference type="ChEBI" id="CHEBI:57798"/>
        <dbReference type="ChEBI" id="CHEBI:58130"/>
        <dbReference type="EC" id="3.1.3.62"/>
    </reaction>
    <physiologicalReaction direction="left-to-right" evidence="12">
        <dbReference type="Rhea" id="RHEA:16990"/>
    </physiologicalReaction>
</comment>
<accession>F8NAG0</accession>
<dbReference type="eggNOG" id="COG3537">
    <property type="taxonomic scope" value="Bacteria"/>
</dbReference>
<dbReference type="Pfam" id="PF00328">
    <property type="entry name" value="His_Phos_2"/>
    <property type="match status" value="1"/>
</dbReference>
<evidence type="ECO:0000256" key="13">
    <source>
        <dbReference type="ARBA" id="ARBA00043832"/>
    </source>
</evidence>
<dbReference type="EMBL" id="GL945017">
    <property type="protein sequence ID" value="EGN57840.1"/>
    <property type="molecule type" value="Genomic_DNA"/>
</dbReference>
<evidence type="ECO:0000256" key="2">
    <source>
        <dbReference type="ARBA" id="ARBA00008422"/>
    </source>
</evidence>
<comment type="catalytic activity">
    <reaction evidence="10">
        <text>1D-myo-inositol 1,2,5,6-tetrakisphosphate + H2O = 1D-myo-inositol 1,2,6-trisphosphate + phosphate</text>
        <dbReference type="Rhea" id="RHEA:77119"/>
        <dbReference type="ChEBI" id="CHEBI:15377"/>
        <dbReference type="ChEBI" id="CHEBI:43474"/>
        <dbReference type="ChEBI" id="CHEBI:195535"/>
        <dbReference type="ChEBI" id="CHEBI:195537"/>
        <dbReference type="EC" id="3.1.3.62"/>
    </reaction>
    <physiologicalReaction direction="left-to-right" evidence="10">
        <dbReference type="Rhea" id="RHEA:77120"/>
    </physiologicalReaction>
</comment>
<keyword evidence="6 14" id="KW-0732">Signal</keyword>
<evidence type="ECO:0000256" key="14">
    <source>
        <dbReference type="SAM" id="SignalP"/>
    </source>
</evidence>
<dbReference type="EC" id="3.1.3.80" evidence="3"/>
<evidence type="ECO:0000256" key="3">
    <source>
        <dbReference type="ARBA" id="ARBA00012976"/>
    </source>
</evidence>
<dbReference type="HOGENOM" id="CLU_029165_4_0_10"/>
<evidence type="ECO:0000256" key="9">
    <source>
        <dbReference type="ARBA" id="ARBA00031642"/>
    </source>
</evidence>
<name>F8NAG0_9BACT</name>
<feature type="chain" id="PRO_5003375785" description="Multiple inositol polyphosphate phosphatase 1" evidence="14">
    <location>
        <begin position="21"/>
        <end position="430"/>
    </location>
</feature>
<proteinExistence type="inferred from homology"/>